<sequence>RYCSDPSHVISMEEIEVQPDLTYEEEPIRILAREVKQLRNKQIPLVKVL</sequence>
<name>A0ABQ9MNC4_HEVBR</name>
<dbReference type="EMBL" id="JARPOI010000005">
    <property type="protein sequence ID" value="KAJ9180928.1"/>
    <property type="molecule type" value="Genomic_DNA"/>
</dbReference>
<evidence type="ECO:0000313" key="1">
    <source>
        <dbReference type="EMBL" id="KAJ9180928.1"/>
    </source>
</evidence>
<feature type="non-terminal residue" evidence="1">
    <location>
        <position position="1"/>
    </location>
</feature>
<evidence type="ECO:0008006" key="3">
    <source>
        <dbReference type="Google" id="ProtNLM"/>
    </source>
</evidence>
<accession>A0ABQ9MNC4</accession>
<gene>
    <name evidence="1" type="ORF">P3X46_009113</name>
</gene>
<organism evidence="1 2">
    <name type="scientific">Hevea brasiliensis</name>
    <name type="common">Para rubber tree</name>
    <name type="synonym">Siphonia brasiliensis</name>
    <dbReference type="NCBI Taxonomy" id="3981"/>
    <lineage>
        <taxon>Eukaryota</taxon>
        <taxon>Viridiplantae</taxon>
        <taxon>Streptophyta</taxon>
        <taxon>Embryophyta</taxon>
        <taxon>Tracheophyta</taxon>
        <taxon>Spermatophyta</taxon>
        <taxon>Magnoliopsida</taxon>
        <taxon>eudicotyledons</taxon>
        <taxon>Gunneridae</taxon>
        <taxon>Pentapetalae</taxon>
        <taxon>rosids</taxon>
        <taxon>fabids</taxon>
        <taxon>Malpighiales</taxon>
        <taxon>Euphorbiaceae</taxon>
        <taxon>Crotonoideae</taxon>
        <taxon>Micrandreae</taxon>
        <taxon>Hevea</taxon>
    </lineage>
</organism>
<protein>
    <recommendedName>
        <fullName evidence="3">Reverse transcriptase domain-containing protein</fullName>
    </recommendedName>
</protein>
<dbReference type="PANTHER" id="PTHR46148:SF44">
    <property type="entry name" value="GAG-POL POLYPROTEIN"/>
    <property type="match status" value="1"/>
</dbReference>
<comment type="caution">
    <text evidence="1">The sequence shown here is derived from an EMBL/GenBank/DDBJ whole genome shotgun (WGS) entry which is preliminary data.</text>
</comment>
<evidence type="ECO:0000313" key="2">
    <source>
        <dbReference type="Proteomes" id="UP001174677"/>
    </source>
</evidence>
<dbReference type="PANTHER" id="PTHR46148">
    <property type="entry name" value="CHROMO DOMAIN-CONTAINING PROTEIN"/>
    <property type="match status" value="1"/>
</dbReference>
<dbReference type="Proteomes" id="UP001174677">
    <property type="component" value="Chromosome 5"/>
</dbReference>
<reference evidence="1" key="1">
    <citation type="journal article" date="2023" name="Plant Biotechnol. J.">
        <title>Chromosome-level wild Hevea brasiliensis genome provides new tools for genomic-assisted breeding and valuable loci to elevate rubber yield.</title>
        <authorList>
            <person name="Cheng H."/>
            <person name="Song X."/>
            <person name="Hu Y."/>
            <person name="Wu T."/>
            <person name="Yang Q."/>
            <person name="An Z."/>
            <person name="Feng S."/>
            <person name="Deng Z."/>
            <person name="Wu W."/>
            <person name="Zeng X."/>
            <person name="Tu M."/>
            <person name="Wang X."/>
            <person name="Huang H."/>
        </authorList>
    </citation>
    <scope>NUCLEOTIDE SEQUENCE</scope>
    <source>
        <strain evidence="1">MT/VB/25A 57/8</strain>
    </source>
</reference>
<keyword evidence="2" id="KW-1185">Reference proteome</keyword>
<proteinExistence type="predicted"/>